<dbReference type="EMBL" id="BMGR01000022">
    <property type="protein sequence ID" value="GGG25114.1"/>
    <property type="molecule type" value="Genomic_DNA"/>
</dbReference>
<sequence length="65" mass="7077">MEVRVVFGSCHFGPVSKSRPGGYSQSEGLPLRFFIFAYKPFIDGQASGMAVKVLAFLMEIGFTIG</sequence>
<keyword evidence="2" id="KW-1185">Reference proteome</keyword>
<dbReference type="Proteomes" id="UP000644756">
    <property type="component" value="Unassembled WGS sequence"/>
</dbReference>
<accession>A0A917LHV2</accession>
<name>A0A917LHV2_9BACL</name>
<organism evidence="1 2">
    <name type="scientific">Paenibacillus abyssi</name>
    <dbReference type="NCBI Taxonomy" id="1340531"/>
    <lineage>
        <taxon>Bacteria</taxon>
        <taxon>Bacillati</taxon>
        <taxon>Bacillota</taxon>
        <taxon>Bacilli</taxon>
        <taxon>Bacillales</taxon>
        <taxon>Paenibacillaceae</taxon>
        <taxon>Paenibacillus</taxon>
    </lineage>
</organism>
<reference evidence="1" key="2">
    <citation type="submission" date="2020-09" db="EMBL/GenBank/DDBJ databases">
        <authorList>
            <person name="Sun Q."/>
            <person name="Zhou Y."/>
        </authorList>
    </citation>
    <scope>NUCLEOTIDE SEQUENCE</scope>
    <source>
        <strain evidence="1">CGMCC 1.12987</strain>
    </source>
</reference>
<evidence type="ECO:0000313" key="1">
    <source>
        <dbReference type="EMBL" id="GGG25114.1"/>
    </source>
</evidence>
<evidence type="ECO:0000313" key="2">
    <source>
        <dbReference type="Proteomes" id="UP000644756"/>
    </source>
</evidence>
<gene>
    <name evidence="1" type="ORF">GCM10010916_47010</name>
</gene>
<reference evidence="1" key="1">
    <citation type="journal article" date="2014" name="Int. J. Syst. Evol. Microbiol.">
        <title>Complete genome sequence of Corynebacterium casei LMG S-19264T (=DSM 44701T), isolated from a smear-ripened cheese.</title>
        <authorList>
            <consortium name="US DOE Joint Genome Institute (JGI-PGF)"/>
            <person name="Walter F."/>
            <person name="Albersmeier A."/>
            <person name="Kalinowski J."/>
            <person name="Ruckert C."/>
        </authorList>
    </citation>
    <scope>NUCLEOTIDE SEQUENCE</scope>
    <source>
        <strain evidence="1">CGMCC 1.12987</strain>
    </source>
</reference>
<protein>
    <submittedName>
        <fullName evidence="1">Uncharacterized protein</fullName>
    </submittedName>
</protein>
<dbReference type="AlphaFoldDB" id="A0A917LHV2"/>
<proteinExistence type="predicted"/>
<comment type="caution">
    <text evidence="1">The sequence shown here is derived from an EMBL/GenBank/DDBJ whole genome shotgun (WGS) entry which is preliminary data.</text>
</comment>